<organism evidence="2 4">
    <name type="scientific">Ferroplasma acidiphilum</name>
    <dbReference type="NCBI Taxonomy" id="74969"/>
    <lineage>
        <taxon>Archaea</taxon>
        <taxon>Methanobacteriati</taxon>
        <taxon>Thermoplasmatota</taxon>
        <taxon>Thermoplasmata</taxon>
        <taxon>Thermoplasmatales</taxon>
        <taxon>Ferroplasmaceae</taxon>
        <taxon>Ferroplasma</taxon>
    </lineage>
</organism>
<dbReference type="STRING" id="74969.FAD_1239"/>
<dbReference type="Gene3D" id="2.40.50.140">
    <property type="entry name" value="Nucleic acid-binding proteins"/>
    <property type="match status" value="1"/>
</dbReference>
<gene>
    <name evidence="2" type="ORF">FAD_1239</name>
    <name evidence="3" type="ORF">HLB00_06080</name>
</gene>
<reference evidence="3 5" key="2">
    <citation type="submission" date="2020-05" db="EMBL/GenBank/DDBJ databases">
        <authorList>
            <person name="Zhang R."/>
        </authorList>
    </citation>
    <scope>NUCLEOTIDE SEQUENCE [LARGE SCALE GENOMIC DNA]</scope>
    <source>
        <strain evidence="3 5">DSM 28986</strain>
    </source>
</reference>
<dbReference type="Proteomes" id="UP000546917">
    <property type="component" value="Unassembled WGS sequence"/>
</dbReference>
<evidence type="ECO:0000313" key="2">
    <source>
        <dbReference type="EMBL" id="ARD85110.1"/>
    </source>
</evidence>
<keyword evidence="1" id="KW-0472">Membrane</keyword>
<keyword evidence="1" id="KW-1133">Transmembrane helix</keyword>
<keyword evidence="4" id="KW-1185">Reference proteome</keyword>
<evidence type="ECO:0000313" key="4">
    <source>
        <dbReference type="Proteomes" id="UP000192050"/>
    </source>
</evidence>
<accession>A0A1V0N4P4</accession>
<evidence type="ECO:0000256" key="1">
    <source>
        <dbReference type="SAM" id="Phobius"/>
    </source>
</evidence>
<evidence type="ECO:0000313" key="5">
    <source>
        <dbReference type="Proteomes" id="UP000546917"/>
    </source>
</evidence>
<name>A0A1V0N4P4_9ARCH</name>
<dbReference type="OrthoDB" id="56901at2157"/>
<dbReference type="GeneID" id="84217835"/>
<dbReference type="AlphaFoldDB" id="A0A1V0N4P4"/>
<dbReference type="KEGG" id="fai:FAD_1239"/>
<dbReference type="SUPFAM" id="SSF141322">
    <property type="entry name" value="NfeD domain-like"/>
    <property type="match status" value="1"/>
</dbReference>
<dbReference type="InterPro" id="IPR012340">
    <property type="entry name" value="NA-bd_OB-fold"/>
</dbReference>
<dbReference type="EMBL" id="CP015363">
    <property type="protein sequence ID" value="ARD85110.1"/>
    <property type="molecule type" value="Genomic_DNA"/>
</dbReference>
<sequence length="101" mass="11611">MGQIIIIGYILDTIVAFFIGAWFSRFWLRHPFRRKPATGKDSLVGKTGEIKLTLKNNFYEIAVDSQLWRAVPDDPGETFEKGEIAYVKSVRDLTLYISKIK</sequence>
<protein>
    <submittedName>
        <fullName evidence="3">NfeD family protein</fullName>
    </submittedName>
</protein>
<dbReference type="RefSeq" id="WP_081142652.1">
    <property type="nucleotide sequence ID" value="NZ_CP015363.1"/>
</dbReference>
<evidence type="ECO:0000313" key="3">
    <source>
        <dbReference type="EMBL" id="NOL60400.1"/>
    </source>
</evidence>
<proteinExistence type="predicted"/>
<dbReference type="EMBL" id="JABGBP010000206">
    <property type="protein sequence ID" value="NOL60400.1"/>
    <property type="molecule type" value="Genomic_DNA"/>
</dbReference>
<dbReference type="Proteomes" id="UP000192050">
    <property type="component" value="Chromosome"/>
</dbReference>
<reference evidence="2 4" key="1">
    <citation type="submission" date="2011-10" db="EMBL/GenBank/DDBJ databases">
        <title>Metabolic and evolutionary patterns in the extreme acidophile Ferroplasma acidiphilum.</title>
        <authorList>
            <person name="Golyshina O.V."/>
            <person name="Kozyavkin S.A."/>
            <person name="Tatusov R.L."/>
            <person name="Slesarev A.I."/>
            <person name="Golyshin P.N."/>
        </authorList>
    </citation>
    <scope>NUCLEOTIDE SEQUENCE [LARGE SCALE GENOMIC DNA]</scope>
    <source>
        <strain evidence="2">Berkeley</strain>
        <strain evidence="4">Y</strain>
    </source>
</reference>
<keyword evidence="1" id="KW-0812">Transmembrane</keyword>
<feature type="transmembrane region" description="Helical" evidence="1">
    <location>
        <begin position="6"/>
        <end position="28"/>
    </location>
</feature>